<protein>
    <submittedName>
        <fullName evidence="1">Uncharacterized protein</fullName>
    </submittedName>
</protein>
<name>A0A183SEB8_SCHSO</name>
<accession>A0A183SEB8</accession>
<organism evidence="1">
    <name type="scientific">Schistocephalus solidus</name>
    <name type="common">Tapeworm</name>
    <dbReference type="NCBI Taxonomy" id="70667"/>
    <lineage>
        <taxon>Eukaryota</taxon>
        <taxon>Metazoa</taxon>
        <taxon>Spiralia</taxon>
        <taxon>Lophotrochozoa</taxon>
        <taxon>Platyhelminthes</taxon>
        <taxon>Cestoda</taxon>
        <taxon>Eucestoda</taxon>
        <taxon>Diphyllobothriidea</taxon>
        <taxon>Diphyllobothriidae</taxon>
        <taxon>Schistocephalus</taxon>
    </lineage>
</organism>
<sequence>LPRKQPRSSLPPGAPPFDPVLVRNLLTEFTCHWRDQKWRDFGLDTSNEANTVASASADSEELPPQSYSLAARIFFNTAFKKRLKLLELWAKEAVRKFNLLQE</sequence>
<reference evidence="1" key="1">
    <citation type="submission" date="2016-06" db="UniProtKB">
        <authorList>
            <consortium name="WormBaseParasite"/>
        </authorList>
    </citation>
    <scope>IDENTIFICATION</scope>
</reference>
<proteinExistence type="predicted"/>
<dbReference type="WBParaSite" id="SSLN_0000265301-mRNA-1">
    <property type="protein sequence ID" value="SSLN_0000265301-mRNA-1"/>
    <property type="gene ID" value="SSLN_0000265301"/>
</dbReference>
<evidence type="ECO:0000313" key="1">
    <source>
        <dbReference type="WBParaSite" id="SSLN_0000265301-mRNA-1"/>
    </source>
</evidence>
<dbReference type="AlphaFoldDB" id="A0A183SEB8"/>